<keyword evidence="3 8" id="KW-0378">Hydrolase</keyword>
<dbReference type="PANTHER" id="PTHR47320:SF1">
    <property type="entry name" value="BIFUNCTIONAL URIDYLYLTRANSFERASE_URIDYLYL-REMOVING ENZYME"/>
    <property type="match status" value="1"/>
</dbReference>
<dbReference type="EMBL" id="QETB01000005">
    <property type="protein sequence ID" value="PWF25725.1"/>
    <property type="molecule type" value="Genomic_DNA"/>
</dbReference>
<dbReference type="PANTHER" id="PTHR47320">
    <property type="entry name" value="BIFUNCTIONAL URIDYLYLTRANSFERASE/URIDYLYL-REMOVING ENZYME"/>
    <property type="match status" value="1"/>
</dbReference>
<keyword evidence="9" id="KW-1185">Reference proteome</keyword>
<reference evidence="9" key="1">
    <citation type="submission" date="2018-05" db="EMBL/GenBank/DDBJ databases">
        <authorList>
            <person name="Li Y."/>
        </authorList>
    </citation>
    <scope>NUCLEOTIDE SEQUENCE [LARGE SCALE GENOMIC DNA]</scope>
    <source>
        <strain evidence="9">sk1b4</strain>
    </source>
</reference>
<sequence length="591" mass="64098">MRSNLKTLREARPATVGRASRERWSQDIDAAVQVLWDQALDNQGVHGQVSGIGLAAVGSLGRRDTGPQSDLDLVLIHDDGAHPELSGGITGLSNDLWYPIWDANLELDHSVRSIKDCRGVAKADLSASMALLDLRVIAGDGEIVQEAASTVLADWRAGARLRFDDIVAEQRGRRATFGRLAYLIEGDLKEAAGGMRDALLIKAVVASWLAERPSINYEDSYEFLLDVRDALAISTGRHQNVLRLAYQDDVAQMLGFLGSGGADPADELLAAVSEAARTIRAAYSDVKRRASGRLAPTGRWRGPRFVRGRAVPPRLKEVAAGVGELAGELVLTGQAGPDDPAVLWALVGEAAQRDLPIRLGTLVHMQRAGAGRAAHEDWNREQFERVLGSGRNQISVWEALDTAGLLTEMVPRWAEIRNLPQRSVIHRHTVDRHQFEVASLVPGMVSVEGQGLGTLTAGRRSALLLSAFFHDIGKRPGFPNHAERGAEMVSEILAPMGYSREVVREVETLTRHHLLLGDLATSEDPYDPATWEILSNAVDADPELLVCLHLLTGADASSCKPEAWGPWKASLVTSLVSEAYSSLVHRPDQSA</sequence>
<evidence type="ECO:0000256" key="3">
    <source>
        <dbReference type="ARBA" id="ARBA00022801"/>
    </source>
</evidence>
<evidence type="ECO:0000259" key="7">
    <source>
        <dbReference type="SMART" id="SM00471"/>
    </source>
</evidence>
<evidence type="ECO:0000256" key="5">
    <source>
        <dbReference type="ARBA" id="ARBA00023268"/>
    </source>
</evidence>
<feature type="region of interest" description="Disordered" evidence="6">
    <location>
        <begin position="1"/>
        <end position="20"/>
    </location>
</feature>
<dbReference type="GO" id="GO:0008773">
    <property type="term" value="F:[protein-PII] uridylyltransferase activity"/>
    <property type="evidence" value="ECO:0007669"/>
    <property type="project" value="InterPro"/>
</dbReference>
<comment type="caution">
    <text evidence="8">The sequence shown here is derived from an EMBL/GenBank/DDBJ whole genome shotgun (WGS) entry which is preliminary data.</text>
</comment>
<dbReference type="InterPro" id="IPR010043">
    <property type="entry name" value="UTase/UR"/>
</dbReference>
<dbReference type="SMART" id="SM00471">
    <property type="entry name" value="HDc"/>
    <property type="match status" value="1"/>
</dbReference>
<evidence type="ECO:0000256" key="1">
    <source>
        <dbReference type="ARBA" id="ARBA00022679"/>
    </source>
</evidence>
<dbReference type="Proteomes" id="UP000245283">
    <property type="component" value="Unassembled WGS sequence"/>
</dbReference>
<name>A0A2V1K8D1_9ACTO</name>
<protein>
    <submittedName>
        <fullName evidence="8">Phosphohydrolase</fullName>
    </submittedName>
</protein>
<gene>
    <name evidence="8" type="ORF">DD236_09785</name>
</gene>
<dbReference type="AlphaFoldDB" id="A0A2V1K8D1"/>
<accession>A0A2V1K8D1</accession>
<evidence type="ECO:0000313" key="9">
    <source>
        <dbReference type="Proteomes" id="UP000245283"/>
    </source>
</evidence>
<organism evidence="8 9">
    <name type="scientific">Ancrocorticia populi</name>
    <dbReference type="NCBI Taxonomy" id="2175228"/>
    <lineage>
        <taxon>Bacteria</taxon>
        <taxon>Bacillati</taxon>
        <taxon>Actinomycetota</taxon>
        <taxon>Actinomycetes</taxon>
        <taxon>Actinomycetales</taxon>
        <taxon>Actinomycetaceae</taxon>
        <taxon>Ancrocorticia</taxon>
    </lineage>
</organism>
<dbReference type="Gene3D" id="3.30.460.10">
    <property type="entry name" value="Beta Polymerase, domain 2"/>
    <property type="match status" value="1"/>
</dbReference>
<evidence type="ECO:0000313" key="8">
    <source>
        <dbReference type="EMBL" id="PWF25725.1"/>
    </source>
</evidence>
<evidence type="ECO:0000256" key="2">
    <source>
        <dbReference type="ARBA" id="ARBA00022695"/>
    </source>
</evidence>
<dbReference type="Pfam" id="PF01966">
    <property type="entry name" value="HD"/>
    <property type="match status" value="1"/>
</dbReference>
<dbReference type="SUPFAM" id="SSF109604">
    <property type="entry name" value="HD-domain/PDEase-like"/>
    <property type="match status" value="1"/>
</dbReference>
<dbReference type="Gene3D" id="1.10.3210.10">
    <property type="entry name" value="Hypothetical protein af1432"/>
    <property type="match status" value="1"/>
</dbReference>
<dbReference type="Pfam" id="PF08335">
    <property type="entry name" value="GlnD_UR_UTase"/>
    <property type="match status" value="1"/>
</dbReference>
<proteinExistence type="predicted"/>
<keyword evidence="5" id="KW-0511">Multifunctional enzyme</keyword>
<dbReference type="InterPro" id="IPR043519">
    <property type="entry name" value="NT_sf"/>
</dbReference>
<keyword evidence="4" id="KW-0460">Magnesium</keyword>
<evidence type="ECO:0000256" key="4">
    <source>
        <dbReference type="ARBA" id="ARBA00022842"/>
    </source>
</evidence>
<dbReference type="InterPro" id="IPR006674">
    <property type="entry name" value="HD_domain"/>
</dbReference>
<dbReference type="GO" id="GO:0016787">
    <property type="term" value="F:hydrolase activity"/>
    <property type="evidence" value="ECO:0007669"/>
    <property type="project" value="UniProtKB-KW"/>
</dbReference>
<dbReference type="InterPro" id="IPR003607">
    <property type="entry name" value="HD/PDEase_dom"/>
</dbReference>
<keyword evidence="1" id="KW-0808">Transferase</keyword>
<evidence type="ECO:0000256" key="6">
    <source>
        <dbReference type="SAM" id="MobiDB-lite"/>
    </source>
</evidence>
<feature type="domain" description="HD/PDEase" evidence="7">
    <location>
        <begin position="426"/>
        <end position="569"/>
    </location>
</feature>
<dbReference type="InterPro" id="IPR013546">
    <property type="entry name" value="PII_UdlTrfase/GS_AdlTrfase"/>
</dbReference>
<dbReference type="CDD" id="cd05401">
    <property type="entry name" value="NT_GlnE_GlnD_like"/>
    <property type="match status" value="1"/>
</dbReference>
<dbReference type="SUPFAM" id="SSF81301">
    <property type="entry name" value="Nucleotidyltransferase"/>
    <property type="match status" value="1"/>
</dbReference>
<keyword evidence="2" id="KW-0548">Nucleotidyltransferase</keyword>
<dbReference type="OrthoDB" id="9758038at2"/>